<feature type="compositionally biased region" description="Polar residues" evidence="1">
    <location>
        <begin position="1"/>
        <end position="15"/>
    </location>
</feature>
<keyword evidence="2" id="KW-1185">Reference proteome</keyword>
<dbReference type="GeneID" id="109379710"/>
<feature type="compositionally biased region" description="Basic and acidic residues" evidence="1">
    <location>
        <begin position="287"/>
        <end position="297"/>
    </location>
</feature>
<feature type="compositionally biased region" description="Low complexity" evidence="1">
    <location>
        <begin position="131"/>
        <end position="148"/>
    </location>
</feature>
<reference evidence="3" key="1">
    <citation type="submission" date="2025-08" db="UniProtKB">
        <authorList>
            <consortium name="RefSeq"/>
        </authorList>
    </citation>
    <scope>IDENTIFICATION</scope>
    <source>
        <tissue evidence="3">Muscle</tissue>
    </source>
</reference>
<accession>A0A8B7QWD8</accession>
<feature type="compositionally biased region" description="Polar residues" evidence="1">
    <location>
        <begin position="76"/>
        <end position="85"/>
    </location>
</feature>
<sequence>MINPLRSQALSQQPDLASVEGDSAGGPWMSPALPATATATKGAAEEGGRRSQVAAKREQSARRGGEQLQIWFARQTRGSEITAASVQRKEGAKSGRGSSAPQHEGTVGEGREKPGGLSCPGVASKHQIYFSDPSAQPALPSSSSSSCAVVRRRWRTRQSRERGLGQLPPPAASPQRPGRGAQQKLREKSNAARTATGCQRRAHFLNLLPAATERRNTDSASSRGQAPRTGLPRPATGETKRKEKEKAGRGRGWCRREAERNAEWKCGLEEREGVRVNGSVSPLVRRGPCEDKGRERPSPGLTHFEPLCSGSPRMPGWRVRSSRADGGLCACGTHGEEMKASLPVREPLG</sequence>
<evidence type="ECO:0000313" key="3">
    <source>
        <dbReference type="RefSeq" id="XP_019492088.1"/>
    </source>
</evidence>
<feature type="compositionally biased region" description="Basic and acidic residues" evidence="1">
    <location>
        <begin position="43"/>
        <end position="65"/>
    </location>
</feature>
<evidence type="ECO:0000256" key="1">
    <source>
        <dbReference type="SAM" id="MobiDB-lite"/>
    </source>
</evidence>
<dbReference type="KEGG" id="hai:109379710"/>
<gene>
    <name evidence="3" type="primary">LOC109379710</name>
</gene>
<dbReference type="OrthoDB" id="10655910at2759"/>
<organism evidence="2 3">
    <name type="scientific">Hipposideros armiger</name>
    <name type="common">Great Himalayan leaf-nosed bat</name>
    <dbReference type="NCBI Taxonomy" id="186990"/>
    <lineage>
        <taxon>Eukaryota</taxon>
        <taxon>Metazoa</taxon>
        <taxon>Chordata</taxon>
        <taxon>Craniata</taxon>
        <taxon>Vertebrata</taxon>
        <taxon>Euteleostomi</taxon>
        <taxon>Mammalia</taxon>
        <taxon>Eutheria</taxon>
        <taxon>Laurasiatheria</taxon>
        <taxon>Chiroptera</taxon>
        <taxon>Yinpterochiroptera</taxon>
        <taxon>Rhinolophoidea</taxon>
        <taxon>Hipposideridae</taxon>
        <taxon>Hipposideros</taxon>
    </lineage>
</organism>
<proteinExistence type="predicted"/>
<protein>
    <submittedName>
        <fullName evidence="3">Uncharacterized protein LOC109379710</fullName>
    </submittedName>
</protein>
<dbReference type="Proteomes" id="UP000694851">
    <property type="component" value="Unplaced"/>
</dbReference>
<feature type="compositionally biased region" description="Basic and acidic residues" evidence="1">
    <location>
        <begin position="238"/>
        <end position="256"/>
    </location>
</feature>
<dbReference type="RefSeq" id="XP_019492088.1">
    <property type="nucleotide sequence ID" value="XM_019636543.1"/>
</dbReference>
<feature type="region of interest" description="Disordered" evidence="1">
    <location>
        <begin position="1"/>
        <end position="256"/>
    </location>
</feature>
<dbReference type="AlphaFoldDB" id="A0A8B7QWD8"/>
<feature type="region of interest" description="Disordered" evidence="1">
    <location>
        <begin position="280"/>
        <end position="314"/>
    </location>
</feature>
<name>A0A8B7QWD8_HIPAR</name>
<evidence type="ECO:0000313" key="2">
    <source>
        <dbReference type="Proteomes" id="UP000694851"/>
    </source>
</evidence>